<feature type="compositionally biased region" description="Basic and acidic residues" evidence="10">
    <location>
        <begin position="111"/>
        <end position="138"/>
    </location>
</feature>
<dbReference type="Pfam" id="PF07557">
    <property type="entry name" value="Shugoshin_C"/>
    <property type="match status" value="1"/>
</dbReference>
<evidence type="ECO:0000313" key="14">
    <source>
        <dbReference type="Proteomes" id="UP000191672"/>
    </source>
</evidence>
<keyword evidence="7" id="KW-0131">Cell cycle</keyword>
<evidence type="ECO:0000256" key="10">
    <source>
        <dbReference type="SAM" id="MobiDB-lite"/>
    </source>
</evidence>
<dbReference type="Proteomes" id="UP000191672">
    <property type="component" value="Unassembled WGS sequence"/>
</dbReference>
<evidence type="ECO:0000256" key="5">
    <source>
        <dbReference type="ARBA" id="ARBA00022829"/>
    </source>
</evidence>
<comment type="subcellular location">
    <subcellularLocation>
        <location evidence="1">Chromosome</location>
        <location evidence="1">Centromere</location>
    </subcellularLocation>
</comment>
<organism evidence="13 14">
    <name type="scientific">Penicillium antarcticum</name>
    <dbReference type="NCBI Taxonomy" id="416450"/>
    <lineage>
        <taxon>Eukaryota</taxon>
        <taxon>Fungi</taxon>
        <taxon>Dikarya</taxon>
        <taxon>Ascomycota</taxon>
        <taxon>Pezizomycotina</taxon>
        <taxon>Eurotiomycetes</taxon>
        <taxon>Eurotiomycetidae</taxon>
        <taxon>Eurotiales</taxon>
        <taxon>Aspergillaceae</taxon>
        <taxon>Penicillium</taxon>
    </lineage>
</organism>
<dbReference type="AlphaFoldDB" id="A0A1V6Q699"/>
<sequence length="619" mass="69161">MARLNDYAAPAESIDVLKRRFVRQNREIARMNSLQSLRIRSLESEVSHLLSENVLLRKQVINLTQETERLEAAKSLHDGIYDIKSKLDAKLAELSSLATDLGSLPRKMDKMCDEQSDRPKMAESRLRNEDSMGYDDGRLPAIVEDQYYPRRTLEPQELENMVRENQSIFDSPQEPSLIEDHDEPDIQNPSPSPPETNYKSQIESDSPGDTEPEPVLPPTLETRKKKKKSTSIAPLEPVTAEIEQPTSPRNDSGHPKTSGSKRKFCPEDDDQLSSTIDMEDDEFQFSRPTHSPKKQMNPFGLTRRDQSPVKTNIEMTRESTSLGPPKRKVLEPKSSNSNLGSPKKARASSGQDSKVLQRPTKGDENTSSPQKTKDAEKLSEKTLNQRPRVSQIVSSKKEKRTSRPSEYEEAAPSLSALSPHPNAVKVEAESDVSSGIRPSRRRGAVVSYAEPNLRDKMRRPTKEMIDAVALGSRRSSSFQAGRDSLNGEDIQPSGSFSANLVSAEQNPDVFSQDGSSEQLMAMVSRRKRKVSSVPKDDVEPGHPNSGLQKEIENSIADISAQVSQDTSSSKRQTRRHSSNPKMAPLLDNPEILQKTSTYSEQDRLVQQGVVSELRQEEKA</sequence>
<feature type="region of interest" description="Disordered" evidence="10">
    <location>
        <begin position="171"/>
        <end position="590"/>
    </location>
</feature>
<feature type="compositionally biased region" description="Polar residues" evidence="10">
    <location>
        <begin position="560"/>
        <end position="570"/>
    </location>
</feature>
<feature type="compositionally biased region" description="Acidic residues" evidence="10">
    <location>
        <begin position="267"/>
        <end position="283"/>
    </location>
</feature>
<keyword evidence="14" id="KW-1185">Reference proteome</keyword>
<feature type="compositionally biased region" description="Polar residues" evidence="10">
    <location>
        <begin position="381"/>
        <end position="394"/>
    </location>
</feature>
<proteinExistence type="inferred from homology"/>
<gene>
    <name evidence="13" type="ORF">PENANT_c012G03964</name>
</gene>
<dbReference type="GO" id="GO:0045132">
    <property type="term" value="P:meiotic chromosome segregation"/>
    <property type="evidence" value="ECO:0007669"/>
    <property type="project" value="InterPro"/>
</dbReference>
<dbReference type="EMBL" id="MDYN01000012">
    <property type="protein sequence ID" value="OQD84751.1"/>
    <property type="molecule type" value="Genomic_DNA"/>
</dbReference>
<feature type="compositionally biased region" description="Polar residues" evidence="10">
    <location>
        <begin position="308"/>
        <end position="322"/>
    </location>
</feature>
<keyword evidence="5" id="KW-0159">Chromosome partition</keyword>
<keyword evidence="4" id="KW-0132">Cell division</keyword>
<dbReference type="GO" id="GO:0005634">
    <property type="term" value="C:nucleus"/>
    <property type="evidence" value="ECO:0007669"/>
    <property type="project" value="InterPro"/>
</dbReference>
<feature type="compositionally biased region" description="Basic and acidic residues" evidence="10">
    <location>
        <begin position="452"/>
        <end position="465"/>
    </location>
</feature>
<dbReference type="Pfam" id="PF07558">
    <property type="entry name" value="Shugoshin_N"/>
    <property type="match status" value="1"/>
</dbReference>
<dbReference type="InterPro" id="IPR011515">
    <property type="entry name" value="Shugoshin_C"/>
</dbReference>
<name>A0A1V6Q699_9EURO</name>
<evidence type="ECO:0008006" key="15">
    <source>
        <dbReference type="Google" id="ProtNLM"/>
    </source>
</evidence>
<evidence type="ECO:0000256" key="6">
    <source>
        <dbReference type="ARBA" id="ARBA00023054"/>
    </source>
</evidence>
<keyword evidence="6 9" id="KW-0175">Coiled coil</keyword>
<evidence type="ECO:0000256" key="8">
    <source>
        <dbReference type="ARBA" id="ARBA00023328"/>
    </source>
</evidence>
<dbReference type="GO" id="GO:0000779">
    <property type="term" value="C:condensed chromosome, centromeric region"/>
    <property type="evidence" value="ECO:0007669"/>
    <property type="project" value="UniProtKB-ARBA"/>
</dbReference>
<accession>A0A1V6Q699</accession>
<evidence type="ECO:0000256" key="9">
    <source>
        <dbReference type="SAM" id="Coils"/>
    </source>
</evidence>
<feature type="domain" description="Shugoshin C-terminal" evidence="11">
    <location>
        <begin position="437"/>
        <end position="459"/>
    </location>
</feature>
<keyword evidence="3" id="KW-0158">Chromosome</keyword>
<keyword evidence="8" id="KW-0137">Centromere</keyword>
<dbReference type="GO" id="GO:0051301">
    <property type="term" value="P:cell division"/>
    <property type="evidence" value="ECO:0007669"/>
    <property type="project" value="UniProtKB-KW"/>
</dbReference>
<evidence type="ECO:0000256" key="7">
    <source>
        <dbReference type="ARBA" id="ARBA00023306"/>
    </source>
</evidence>
<feature type="compositionally biased region" description="Polar residues" evidence="10">
    <location>
        <begin position="244"/>
        <end position="258"/>
    </location>
</feature>
<evidence type="ECO:0000256" key="3">
    <source>
        <dbReference type="ARBA" id="ARBA00022454"/>
    </source>
</evidence>
<feature type="compositionally biased region" description="Basic and acidic residues" evidence="10">
    <location>
        <begin position="371"/>
        <end position="380"/>
    </location>
</feature>
<protein>
    <recommendedName>
        <fullName evidence="15">Shugoshin C-terminal domain-containing protein</fullName>
    </recommendedName>
</protein>
<evidence type="ECO:0000256" key="4">
    <source>
        <dbReference type="ARBA" id="ARBA00022618"/>
    </source>
</evidence>
<comment type="caution">
    <text evidence="13">The sequence shown here is derived from an EMBL/GenBank/DDBJ whole genome shotgun (WGS) entry which is preliminary data.</text>
</comment>
<feature type="domain" description="Shugoshin N-terminal coiled-coil" evidence="12">
    <location>
        <begin position="17"/>
        <end position="61"/>
    </location>
</feature>
<comment type="similarity">
    <text evidence="2">Belongs to the shugoshin family.</text>
</comment>
<feature type="coiled-coil region" evidence="9">
    <location>
        <begin position="39"/>
        <end position="73"/>
    </location>
</feature>
<evidence type="ECO:0000259" key="12">
    <source>
        <dbReference type="Pfam" id="PF07558"/>
    </source>
</evidence>
<evidence type="ECO:0000256" key="2">
    <source>
        <dbReference type="ARBA" id="ARBA00010845"/>
    </source>
</evidence>
<feature type="region of interest" description="Disordered" evidence="10">
    <location>
        <begin position="111"/>
        <end position="148"/>
    </location>
</feature>
<evidence type="ECO:0000256" key="1">
    <source>
        <dbReference type="ARBA" id="ARBA00004584"/>
    </source>
</evidence>
<dbReference type="InterPro" id="IPR011516">
    <property type="entry name" value="Shugoshin_N"/>
</dbReference>
<evidence type="ECO:0000313" key="13">
    <source>
        <dbReference type="EMBL" id="OQD84751.1"/>
    </source>
</evidence>
<feature type="compositionally biased region" description="Polar residues" evidence="10">
    <location>
        <begin position="492"/>
        <end position="518"/>
    </location>
</feature>
<feature type="compositionally biased region" description="Polar residues" evidence="10">
    <location>
        <begin position="195"/>
        <end position="204"/>
    </location>
</feature>
<reference evidence="14" key="1">
    <citation type="journal article" date="2017" name="Nat. Microbiol.">
        <title>Global analysis of biosynthetic gene clusters reveals vast potential of secondary metabolite production in Penicillium species.</title>
        <authorList>
            <person name="Nielsen J.C."/>
            <person name="Grijseels S."/>
            <person name="Prigent S."/>
            <person name="Ji B."/>
            <person name="Dainat J."/>
            <person name="Nielsen K.F."/>
            <person name="Frisvad J.C."/>
            <person name="Workman M."/>
            <person name="Nielsen J."/>
        </authorList>
    </citation>
    <scope>NUCLEOTIDE SEQUENCE [LARGE SCALE GENOMIC DNA]</scope>
    <source>
        <strain evidence="14">IBT 31811</strain>
    </source>
</reference>
<evidence type="ECO:0000259" key="11">
    <source>
        <dbReference type="Pfam" id="PF07557"/>
    </source>
</evidence>